<comment type="caution">
    <text evidence="7">The sequence shown here is derived from an EMBL/GenBank/DDBJ whole genome shotgun (WGS) entry which is preliminary data.</text>
</comment>
<keyword evidence="4" id="KW-0547">Nucleotide-binding</keyword>
<evidence type="ECO:0000256" key="2">
    <source>
        <dbReference type="ARBA" id="ARBA00012274"/>
    </source>
</evidence>
<dbReference type="InterPro" id="IPR023806">
    <property type="entry name" value="CHP03905"/>
</dbReference>
<evidence type="ECO:0000256" key="5">
    <source>
        <dbReference type="ARBA" id="ARBA00047754"/>
    </source>
</evidence>
<organism evidence="7 8">
    <name type="scientific">Megasphaera hexanoica</name>
    <dbReference type="NCBI Taxonomy" id="1675036"/>
    <lineage>
        <taxon>Bacteria</taxon>
        <taxon>Bacillati</taxon>
        <taxon>Bacillota</taxon>
        <taxon>Negativicutes</taxon>
        <taxon>Veillonellales</taxon>
        <taxon>Veillonellaceae</taxon>
        <taxon>Megasphaera</taxon>
    </lineage>
</organism>
<dbReference type="AlphaFoldDB" id="A0A848BMU6"/>
<proteinExistence type="inferred from homology"/>
<comment type="catalytic activity">
    <reaction evidence="5">
        <text>a 2'-deoxyribonucleoside 5'-diphosphate + [thioredoxin]-disulfide + H2O = a ribonucleoside 5'-diphosphate + [thioredoxin]-dithiol</text>
        <dbReference type="Rhea" id="RHEA:23252"/>
        <dbReference type="Rhea" id="RHEA-COMP:10698"/>
        <dbReference type="Rhea" id="RHEA-COMP:10700"/>
        <dbReference type="ChEBI" id="CHEBI:15377"/>
        <dbReference type="ChEBI" id="CHEBI:29950"/>
        <dbReference type="ChEBI" id="CHEBI:50058"/>
        <dbReference type="ChEBI" id="CHEBI:57930"/>
        <dbReference type="ChEBI" id="CHEBI:73316"/>
        <dbReference type="EC" id="1.17.4.1"/>
    </reaction>
</comment>
<sequence length="79" mass="8597">MHTYKPSGICATQIDFDVRDGKVYDVAFTKGCPGNHLGLSSLAEGMPVAEVIHRLEGIRCGERTTSCPDQLAQALKEYV</sequence>
<dbReference type="EMBL" id="JABAFG010000001">
    <property type="protein sequence ID" value="NME27082.1"/>
    <property type="molecule type" value="Genomic_DNA"/>
</dbReference>
<dbReference type="GO" id="GO:0004748">
    <property type="term" value="F:ribonucleoside-diphosphate reductase activity, thioredoxin disulfide as acceptor"/>
    <property type="evidence" value="ECO:0007669"/>
    <property type="project" value="UniProtKB-EC"/>
</dbReference>
<dbReference type="InterPro" id="IPR024434">
    <property type="entry name" value="TSCPD_dom"/>
</dbReference>
<accession>A0A848BMU6</accession>
<feature type="domain" description="TSCPD" evidence="6">
    <location>
        <begin position="3"/>
        <end position="78"/>
    </location>
</feature>
<evidence type="ECO:0000259" key="6">
    <source>
        <dbReference type="Pfam" id="PF12637"/>
    </source>
</evidence>
<evidence type="ECO:0000256" key="3">
    <source>
        <dbReference type="ARBA" id="ARBA00022634"/>
    </source>
</evidence>
<dbReference type="Pfam" id="PF12637">
    <property type="entry name" value="TSCPD"/>
    <property type="match status" value="1"/>
</dbReference>
<dbReference type="GO" id="GO:0000166">
    <property type="term" value="F:nucleotide binding"/>
    <property type="evidence" value="ECO:0007669"/>
    <property type="project" value="UniProtKB-KW"/>
</dbReference>
<evidence type="ECO:0000256" key="1">
    <source>
        <dbReference type="ARBA" id="ARBA00007405"/>
    </source>
</evidence>
<evidence type="ECO:0000313" key="7">
    <source>
        <dbReference type="EMBL" id="NME27082.1"/>
    </source>
</evidence>
<dbReference type="RefSeq" id="WP_059077046.1">
    <property type="nucleotide sequence ID" value="NZ_JABAFG010000001.1"/>
</dbReference>
<evidence type="ECO:0000313" key="8">
    <source>
        <dbReference type="Proteomes" id="UP000591071"/>
    </source>
</evidence>
<dbReference type="NCBIfam" id="TIGR03905">
    <property type="entry name" value="TIGR03905_4_Cys"/>
    <property type="match status" value="1"/>
</dbReference>
<name>A0A848BMU6_9FIRM</name>
<protein>
    <recommendedName>
        <fullName evidence="2">ribonucleoside-diphosphate reductase</fullName>
        <ecNumber evidence="2">1.17.4.1</ecNumber>
    </recommendedName>
</protein>
<dbReference type="EC" id="1.17.4.1" evidence="2"/>
<evidence type="ECO:0000256" key="4">
    <source>
        <dbReference type="ARBA" id="ARBA00022741"/>
    </source>
</evidence>
<gene>
    <name evidence="7" type="ORF">HF872_00360</name>
</gene>
<keyword evidence="3" id="KW-0237">DNA synthesis</keyword>
<dbReference type="Proteomes" id="UP000591071">
    <property type="component" value="Unassembled WGS sequence"/>
</dbReference>
<dbReference type="GO" id="GO:0071897">
    <property type="term" value="P:DNA biosynthetic process"/>
    <property type="evidence" value="ECO:0007669"/>
    <property type="project" value="UniProtKB-KW"/>
</dbReference>
<comment type="similarity">
    <text evidence="1">Belongs to the ribonucleoside diphosphate reductase class-2 family.</text>
</comment>
<reference evidence="7 8" key="1">
    <citation type="submission" date="2020-04" db="EMBL/GenBank/DDBJ databases">
        <authorList>
            <person name="Hitch T.C.A."/>
            <person name="Wylensek D."/>
            <person name="Clavel T."/>
        </authorList>
    </citation>
    <scope>NUCLEOTIDE SEQUENCE [LARGE SCALE GENOMIC DNA]</scope>
    <source>
        <strain evidence="7 8">Oil-RF-744-FAT-WT-6-1</strain>
    </source>
</reference>